<dbReference type="AlphaFoldDB" id="A0A382DAQ5"/>
<dbReference type="InterPro" id="IPR036551">
    <property type="entry name" value="Flavin_trans-like"/>
</dbReference>
<feature type="domain" description="Flavoprotein" evidence="1">
    <location>
        <begin position="9"/>
        <end position="56"/>
    </location>
</feature>
<evidence type="ECO:0000259" key="1">
    <source>
        <dbReference type="Pfam" id="PF02441"/>
    </source>
</evidence>
<evidence type="ECO:0000313" key="2">
    <source>
        <dbReference type="EMBL" id="SVB35094.1"/>
    </source>
</evidence>
<dbReference type="Pfam" id="PF02441">
    <property type="entry name" value="Flavoprotein"/>
    <property type="match status" value="1"/>
</dbReference>
<organism evidence="2">
    <name type="scientific">marine metagenome</name>
    <dbReference type="NCBI Taxonomy" id="408172"/>
    <lineage>
        <taxon>unclassified sequences</taxon>
        <taxon>metagenomes</taxon>
        <taxon>ecological metagenomes</taxon>
    </lineage>
</organism>
<proteinExistence type="predicted"/>
<accession>A0A382DAQ5</accession>
<dbReference type="Gene3D" id="3.40.50.1950">
    <property type="entry name" value="Flavin prenyltransferase-like"/>
    <property type="match status" value="1"/>
</dbReference>
<dbReference type="GO" id="GO:0003824">
    <property type="term" value="F:catalytic activity"/>
    <property type="evidence" value="ECO:0007669"/>
    <property type="project" value="InterPro"/>
</dbReference>
<gene>
    <name evidence="2" type="ORF">METZ01_LOCUS187948</name>
</gene>
<sequence>MDNPLSGANIVLGVTGSIACYKSADLASKLVQQGATVDVILTDGASNFITPLTFRSLTHRPVVL</sequence>
<dbReference type="EMBL" id="UINC01038290">
    <property type="protein sequence ID" value="SVB35094.1"/>
    <property type="molecule type" value="Genomic_DNA"/>
</dbReference>
<dbReference type="InterPro" id="IPR003382">
    <property type="entry name" value="Flavoprotein"/>
</dbReference>
<name>A0A382DAQ5_9ZZZZ</name>
<dbReference type="SUPFAM" id="SSF52507">
    <property type="entry name" value="Homo-oligomeric flavin-containing Cys decarboxylases, HFCD"/>
    <property type="match status" value="1"/>
</dbReference>
<protein>
    <recommendedName>
        <fullName evidence="1">Flavoprotein domain-containing protein</fullName>
    </recommendedName>
</protein>
<feature type="non-terminal residue" evidence="2">
    <location>
        <position position="64"/>
    </location>
</feature>
<reference evidence="2" key="1">
    <citation type="submission" date="2018-05" db="EMBL/GenBank/DDBJ databases">
        <authorList>
            <person name="Lanie J.A."/>
            <person name="Ng W.-L."/>
            <person name="Kazmierczak K.M."/>
            <person name="Andrzejewski T.M."/>
            <person name="Davidsen T.M."/>
            <person name="Wayne K.J."/>
            <person name="Tettelin H."/>
            <person name="Glass J.I."/>
            <person name="Rusch D."/>
            <person name="Podicherti R."/>
            <person name="Tsui H.-C.T."/>
            <person name="Winkler M.E."/>
        </authorList>
    </citation>
    <scope>NUCLEOTIDE SEQUENCE</scope>
</reference>